<dbReference type="EMBL" id="CAJOBA010007582">
    <property type="protein sequence ID" value="CAF3806373.1"/>
    <property type="molecule type" value="Genomic_DNA"/>
</dbReference>
<name>A0A8S2DZY7_9BILA</name>
<sequence length="96" mass="11128">NVKMIDKLEAIDLESSPSRPRAIRATTTIKRLKQKLDRKKKASSKKLDKELQLPRTTVRRILKNDPGCHGYKVIIEPALTDQHIHQQKRICKMDSE</sequence>
<keyword evidence="1" id="KW-0175">Coiled coil</keyword>
<protein>
    <recommendedName>
        <fullName evidence="5">Transposase</fullName>
    </recommendedName>
</protein>
<evidence type="ECO:0000256" key="1">
    <source>
        <dbReference type="SAM" id="Coils"/>
    </source>
</evidence>
<dbReference type="AlphaFoldDB" id="A0A8S2DZY7"/>
<evidence type="ECO:0008006" key="5">
    <source>
        <dbReference type="Google" id="ProtNLM"/>
    </source>
</evidence>
<reference evidence="2" key="1">
    <citation type="submission" date="2021-02" db="EMBL/GenBank/DDBJ databases">
        <authorList>
            <person name="Nowell W R."/>
        </authorList>
    </citation>
    <scope>NUCLEOTIDE SEQUENCE</scope>
</reference>
<evidence type="ECO:0000313" key="2">
    <source>
        <dbReference type="EMBL" id="CAF1038198.1"/>
    </source>
</evidence>
<gene>
    <name evidence="2" type="ORF">OVA965_LOCUS16343</name>
    <name evidence="3" type="ORF">TMI583_LOCUS16352</name>
</gene>
<feature type="coiled-coil region" evidence="1">
    <location>
        <begin position="22"/>
        <end position="49"/>
    </location>
</feature>
<dbReference type="Proteomes" id="UP000682733">
    <property type="component" value="Unassembled WGS sequence"/>
</dbReference>
<accession>A0A8S2DZY7</accession>
<dbReference type="EMBL" id="CAJNOK010007571">
    <property type="protein sequence ID" value="CAF1038198.1"/>
    <property type="molecule type" value="Genomic_DNA"/>
</dbReference>
<evidence type="ECO:0000313" key="4">
    <source>
        <dbReference type="Proteomes" id="UP000677228"/>
    </source>
</evidence>
<dbReference type="Proteomes" id="UP000677228">
    <property type="component" value="Unassembled WGS sequence"/>
</dbReference>
<comment type="caution">
    <text evidence="2">The sequence shown here is derived from an EMBL/GenBank/DDBJ whole genome shotgun (WGS) entry which is preliminary data.</text>
</comment>
<proteinExistence type="predicted"/>
<organism evidence="2 4">
    <name type="scientific">Didymodactylos carnosus</name>
    <dbReference type="NCBI Taxonomy" id="1234261"/>
    <lineage>
        <taxon>Eukaryota</taxon>
        <taxon>Metazoa</taxon>
        <taxon>Spiralia</taxon>
        <taxon>Gnathifera</taxon>
        <taxon>Rotifera</taxon>
        <taxon>Eurotatoria</taxon>
        <taxon>Bdelloidea</taxon>
        <taxon>Philodinida</taxon>
        <taxon>Philodinidae</taxon>
        <taxon>Didymodactylos</taxon>
    </lineage>
</organism>
<evidence type="ECO:0000313" key="3">
    <source>
        <dbReference type="EMBL" id="CAF3806373.1"/>
    </source>
</evidence>
<feature type="non-terminal residue" evidence="2">
    <location>
        <position position="1"/>
    </location>
</feature>